<keyword evidence="3" id="KW-1185">Reference proteome</keyword>
<evidence type="ECO:0000313" key="2">
    <source>
        <dbReference type="EMBL" id="KAK5603723.1"/>
    </source>
</evidence>
<name>A0AAV9R3P0_9TELE</name>
<dbReference type="EMBL" id="JAHHUM010002410">
    <property type="protein sequence ID" value="KAK5603723.1"/>
    <property type="molecule type" value="Genomic_DNA"/>
</dbReference>
<gene>
    <name evidence="2" type="ORF">CRENBAI_001983</name>
</gene>
<organism evidence="2 3">
    <name type="scientific">Crenichthys baileyi</name>
    <name type="common">White River springfish</name>
    <dbReference type="NCBI Taxonomy" id="28760"/>
    <lineage>
        <taxon>Eukaryota</taxon>
        <taxon>Metazoa</taxon>
        <taxon>Chordata</taxon>
        <taxon>Craniata</taxon>
        <taxon>Vertebrata</taxon>
        <taxon>Euteleostomi</taxon>
        <taxon>Actinopterygii</taxon>
        <taxon>Neopterygii</taxon>
        <taxon>Teleostei</taxon>
        <taxon>Neoteleostei</taxon>
        <taxon>Acanthomorphata</taxon>
        <taxon>Ovalentaria</taxon>
        <taxon>Atherinomorphae</taxon>
        <taxon>Cyprinodontiformes</taxon>
        <taxon>Goodeidae</taxon>
        <taxon>Crenichthys</taxon>
    </lineage>
</organism>
<feature type="compositionally biased region" description="Basic and acidic residues" evidence="1">
    <location>
        <begin position="123"/>
        <end position="152"/>
    </location>
</feature>
<sequence length="152" mass="17059">MDDLRRELEMSLLCFQFPRPQSAGSRLFANGAVLRGPAAPSGMGENDDSDIIEHHTEEKMEKKTPCLPRCWRASVRPRERATALPSPPTDCGSTVILISIITTVVEAARELSMRGHKVMTGAKEQEDNIEKRIKEASRWERSRETSAKRSQP</sequence>
<dbReference type="Proteomes" id="UP001311232">
    <property type="component" value="Unassembled WGS sequence"/>
</dbReference>
<evidence type="ECO:0000313" key="3">
    <source>
        <dbReference type="Proteomes" id="UP001311232"/>
    </source>
</evidence>
<protein>
    <submittedName>
        <fullName evidence="2">Uncharacterized protein</fullName>
    </submittedName>
</protein>
<proteinExistence type="predicted"/>
<feature type="region of interest" description="Disordered" evidence="1">
    <location>
        <begin position="116"/>
        <end position="152"/>
    </location>
</feature>
<evidence type="ECO:0000256" key="1">
    <source>
        <dbReference type="SAM" id="MobiDB-lite"/>
    </source>
</evidence>
<accession>A0AAV9R3P0</accession>
<reference evidence="2 3" key="1">
    <citation type="submission" date="2021-06" db="EMBL/GenBank/DDBJ databases">
        <authorList>
            <person name="Palmer J.M."/>
        </authorList>
    </citation>
    <scope>NUCLEOTIDE SEQUENCE [LARGE SCALE GENOMIC DNA]</scope>
    <source>
        <strain evidence="2 3">MEX-2019</strain>
        <tissue evidence="2">Muscle</tissue>
    </source>
</reference>
<dbReference type="AlphaFoldDB" id="A0AAV9R3P0"/>
<comment type="caution">
    <text evidence="2">The sequence shown here is derived from an EMBL/GenBank/DDBJ whole genome shotgun (WGS) entry which is preliminary data.</text>
</comment>